<evidence type="ECO:0000259" key="8">
    <source>
        <dbReference type="Pfam" id="PF01061"/>
    </source>
</evidence>
<feature type="domain" description="ABC-2 type transporter transmembrane" evidence="8">
    <location>
        <begin position="6"/>
        <end position="125"/>
    </location>
</feature>
<evidence type="ECO:0000256" key="5">
    <source>
        <dbReference type="ARBA" id="ARBA00022989"/>
    </source>
</evidence>
<evidence type="ECO:0000313" key="9">
    <source>
        <dbReference type="EMBL" id="EYU20481.1"/>
    </source>
</evidence>
<feature type="transmembrane region" description="Helical" evidence="7">
    <location>
        <begin position="94"/>
        <end position="116"/>
    </location>
</feature>
<dbReference type="EMBL" id="KI632279">
    <property type="protein sequence ID" value="EYU20481.1"/>
    <property type="molecule type" value="Genomic_DNA"/>
</dbReference>
<feature type="transmembrane region" description="Helical" evidence="7">
    <location>
        <begin position="25"/>
        <end position="46"/>
    </location>
</feature>
<dbReference type="GO" id="GO:0055085">
    <property type="term" value="P:transmembrane transport"/>
    <property type="evidence" value="ECO:0000318"/>
    <property type="project" value="GO_Central"/>
</dbReference>
<keyword evidence="4 7" id="KW-0812">Transmembrane</keyword>
<keyword evidence="6 7" id="KW-0472">Membrane</keyword>
<feature type="transmembrane region" description="Helical" evidence="7">
    <location>
        <begin position="217"/>
        <end position="238"/>
    </location>
</feature>
<dbReference type="GO" id="GO:0022857">
    <property type="term" value="F:transmembrane transporter activity"/>
    <property type="evidence" value="ECO:0000318"/>
    <property type="project" value="GO_Central"/>
</dbReference>
<keyword evidence="5 7" id="KW-1133">Transmembrane helix</keyword>
<comment type="subcellular location">
    <subcellularLocation>
        <location evidence="1">Membrane</location>
        <topology evidence="1">Multi-pass membrane protein</topology>
    </subcellularLocation>
</comment>
<accession>A0A022PXF1</accession>
<dbReference type="Proteomes" id="UP000030748">
    <property type="component" value="Unassembled WGS sequence"/>
</dbReference>
<evidence type="ECO:0000256" key="4">
    <source>
        <dbReference type="ARBA" id="ARBA00022692"/>
    </source>
</evidence>
<dbReference type="PANTHER" id="PTHR48042">
    <property type="entry name" value="ABC TRANSPORTER G FAMILY MEMBER 11"/>
    <property type="match status" value="1"/>
</dbReference>
<organism evidence="9 10">
    <name type="scientific">Erythranthe guttata</name>
    <name type="common">Yellow monkey flower</name>
    <name type="synonym">Mimulus guttatus</name>
    <dbReference type="NCBI Taxonomy" id="4155"/>
    <lineage>
        <taxon>Eukaryota</taxon>
        <taxon>Viridiplantae</taxon>
        <taxon>Streptophyta</taxon>
        <taxon>Embryophyta</taxon>
        <taxon>Tracheophyta</taxon>
        <taxon>Spermatophyta</taxon>
        <taxon>Magnoliopsida</taxon>
        <taxon>eudicotyledons</taxon>
        <taxon>Gunneridae</taxon>
        <taxon>Pentapetalae</taxon>
        <taxon>asterids</taxon>
        <taxon>lamiids</taxon>
        <taxon>Lamiales</taxon>
        <taxon>Phrymaceae</taxon>
        <taxon>Erythranthe</taxon>
    </lineage>
</organism>
<feature type="transmembrane region" description="Helical" evidence="7">
    <location>
        <begin position="53"/>
        <end position="74"/>
    </location>
</feature>
<dbReference type="GO" id="GO:0005886">
    <property type="term" value="C:plasma membrane"/>
    <property type="evidence" value="ECO:0000318"/>
    <property type="project" value="GO_Central"/>
</dbReference>
<dbReference type="GO" id="GO:0080051">
    <property type="term" value="P:cutin transport"/>
    <property type="evidence" value="ECO:0000318"/>
    <property type="project" value="GO_Central"/>
</dbReference>
<keyword evidence="10" id="KW-1185">Reference proteome</keyword>
<dbReference type="GO" id="GO:0140359">
    <property type="term" value="F:ABC-type transporter activity"/>
    <property type="evidence" value="ECO:0007669"/>
    <property type="project" value="InterPro"/>
</dbReference>
<sequence length="261" mass="29633">ATWFKQLSTLTKRSFTNMSRDFGYYWLRIIVFITVSICVGSVFHNVGSNYHAILARGACGGFISSFMTFMTIGGFPSFIEEMKVFYKERLNGHYGVGVFILSNFLSSFPFLIAISLSSASITYFMSSTFMMGVILGAGLIGIMMATAGFFRLLPELPKIFWTYPVFYINYMSWALQGAYKNDMIGIEFDSLYPDQPKLKGEEVLTSMIGITLDHSKWWDLAAVAAILVAYRLLFFFILKLKERAMPIFKTYYANKQITSTP</sequence>
<evidence type="ECO:0000256" key="3">
    <source>
        <dbReference type="ARBA" id="ARBA00022448"/>
    </source>
</evidence>
<dbReference type="GO" id="GO:0080172">
    <property type="term" value="P:petal epidermis patterning"/>
    <property type="evidence" value="ECO:0000318"/>
    <property type="project" value="GO_Central"/>
</dbReference>
<dbReference type="InterPro" id="IPR013525">
    <property type="entry name" value="ABC2_TM"/>
</dbReference>
<name>A0A022PXF1_ERYGU</name>
<keyword evidence="3" id="KW-0813">Transport</keyword>
<dbReference type="Pfam" id="PF01061">
    <property type="entry name" value="ABC2_membrane"/>
    <property type="match status" value="1"/>
</dbReference>
<dbReference type="PANTHER" id="PTHR48042:SF15">
    <property type="entry name" value="ABC TRANSPORTER G FAMILY MEMBER 13"/>
    <property type="match status" value="1"/>
</dbReference>
<evidence type="ECO:0000256" key="6">
    <source>
        <dbReference type="ARBA" id="ARBA00023136"/>
    </source>
</evidence>
<feature type="transmembrane region" description="Helical" evidence="7">
    <location>
        <begin position="128"/>
        <end position="150"/>
    </location>
</feature>
<evidence type="ECO:0000313" key="10">
    <source>
        <dbReference type="Proteomes" id="UP000030748"/>
    </source>
</evidence>
<dbReference type="STRING" id="4155.A0A022PXF1"/>
<gene>
    <name evidence="9" type="ORF">MIMGU_mgv1a021384mg</name>
</gene>
<evidence type="ECO:0000256" key="2">
    <source>
        <dbReference type="ARBA" id="ARBA00005814"/>
    </source>
</evidence>
<dbReference type="AlphaFoldDB" id="A0A022PXF1"/>
<comment type="similarity">
    <text evidence="2">Belongs to the ABC transporter superfamily. ABCG family. Eye pigment precursor importer (TC 3.A.1.204) subfamily.</text>
</comment>
<protein>
    <recommendedName>
        <fullName evidence="8">ABC-2 type transporter transmembrane domain-containing protein</fullName>
    </recommendedName>
</protein>
<reference evidence="9 10" key="1">
    <citation type="journal article" date="2013" name="Proc. Natl. Acad. Sci. U.S.A.">
        <title>Fine-scale variation in meiotic recombination in Mimulus inferred from population shotgun sequencing.</title>
        <authorList>
            <person name="Hellsten U."/>
            <person name="Wright K.M."/>
            <person name="Jenkins J."/>
            <person name="Shu S."/>
            <person name="Yuan Y."/>
            <person name="Wessler S.R."/>
            <person name="Schmutz J."/>
            <person name="Willis J.H."/>
            <person name="Rokhsar D.S."/>
        </authorList>
    </citation>
    <scope>NUCLEOTIDE SEQUENCE [LARGE SCALE GENOMIC DNA]</scope>
    <source>
        <strain evidence="10">cv. DUN x IM62</strain>
    </source>
</reference>
<proteinExistence type="inferred from homology"/>
<evidence type="ECO:0000256" key="7">
    <source>
        <dbReference type="SAM" id="Phobius"/>
    </source>
</evidence>
<feature type="non-terminal residue" evidence="9">
    <location>
        <position position="1"/>
    </location>
</feature>
<evidence type="ECO:0000256" key="1">
    <source>
        <dbReference type="ARBA" id="ARBA00004141"/>
    </source>
</evidence>
<dbReference type="InterPro" id="IPR052215">
    <property type="entry name" value="Plant_ABCG"/>
</dbReference>